<keyword evidence="2 3" id="KW-0040">ANK repeat</keyword>
<dbReference type="SUPFAM" id="SSF48403">
    <property type="entry name" value="Ankyrin repeat"/>
    <property type="match status" value="1"/>
</dbReference>
<name>A0AAE0XTV1_9GAST</name>
<dbReference type="PANTHER" id="PTHR24171">
    <property type="entry name" value="ANKYRIN REPEAT DOMAIN-CONTAINING PROTEIN 39-RELATED"/>
    <property type="match status" value="1"/>
</dbReference>
<protein>
    <submittedName>
        <fullName evidence="5">Uncharacterized protein</fullName>
    </submittedName>
</protein>
<evidence type="ECO:0000256" key="2">
    <source>
        <dbReference type="ARBA" id="ARBA00023043"/>
    </source>
</evidence>
<feature type="compositionally biased region" description="Basic and acidic residues" evidence="4">
    <location>
        <begin position="186"/>
        <end position="202"/>
    </location>
</feature>
<sequence length="210" mass="22942">MVTPPFCLLAKKGHANIARNLLEHGAKVDDANENGTTALMLASISGEITVVEALLQNGADIDAKDGRGWTALNHAFQKGHLHVVKYLCDHGASVDSEGNPELSQAASKGEEGAVGIADLFHEISGLKNKRFREDVLKKADKMHTQYRPENRSVNVFINNDHRQHINVENAECVAAGNININKPRHEKQNDSSDDEPKGETEARPLSPELD</sequence>
<dbReference type="SMART" id="SM00248">
    <property type="entry name" value="ANK"/>
    <property type="match status" value="3"/>
</dbReference>
<dbReference type="PROSITE" id="PS50297">
    <property type="entry name" value="ANK_REP_REGION"/>
    <property type="match status" value="2"/>
</dbReference>
<evidence type="ECO:0000256" key="1">
    <source>
        <dbReference type="ARBA" id="ARBA00022737"/>
    </source>
</evidence>
<dbReference type="AlphaFoldDB" id="A0AAE0XTV1"/>
<dbReference type="Proteomes" id="UP001283361">
    <property type="component" value="Unassembled WGS sequence"/>
</dbReference>
<dbReference type="Gene3D" id="1.25.40.20">
    <property type="entry name" value="Ankyrin repeat-containing domain"/>
    <property type="match status" value="1"/>
</dbReference>
<accession>A0AAE0XTV1</accession>
<evidence type="ECO:0000256" key="3">
    <source>
        <dbReference type="PROSITE-ProRule" id="PRU00023"/>
    </source>
</evidence>
<feature type="repeat" description="ANK" evidence="3">
    <location>
        <begin position="34"/>
        <end position="66"/>
    </location>
</feature>
<organism evidence="5 6">
    <name type="scientific">Elysia crispata</name>
    <name type="common">lettuce slug</name>
    <dbReference type="NCBI Taxonomy" id="231223"/>
    <lineage>
        <taxon>Eukaryota</taxon>
        <taxon>Metazoa</taxon>
        <taxon>Spiralia</taxon>
        <taxon>Lophotrochozoa</taxon>
        <taxon>Mollusca</taxon>
        <taxon>Gastropoda</taxon>
        <taxon>Heterobranchia</taxon>
        <taxon>Euthyneura</taxon>
        <taxon>Panpulmonata</taxon>
        <taxon>Sacoglossa</taxon>
        <taxon>Placobranchoidea</taxon>
        <taxon>Plakobranchidae</taxon>
        <taxon>Elysia</taxon>
    </lineage>
</organism>
<dbReference type="InterPro" id="IPR002110">
    <property type="entry name" value="Ankyrin_rpt"/>
</dbReference>
<dbReference type="PROSITE" id="PS50088">
    <property type="entry name" value="ANK_REPEAT"/>
    <property type="match status" value="2"/>
</dbReference>
<evidence type="ECO:0000313" key="6">
    <source>
        <dbReference type="Proteomes" id="UP001283361"/>
    </source>
</evidence>
<gene>
    <name evidence="5" type="ORF">RRG08_000997</name>
</gene>
<comment type="caution">
    <text evidence="5">The sequence shown here is derived from an EMBL/GenBank/DDBJ whole genome shotgun (WGS) entry which is preliminary data.</text>
</comment>
<dbReference type="Pfam" id="PF12796">
    <property type="entry name" value="Ank_2"/>
    <property type="match status" value="2"/>
</dbReference>
<keyword evidence="6" id="KW-1185">Reference proteome</keyword>
<evidence type="ECO:0000256" key="4">
    <source>
        <dbReference type="SAM" id="MobiDB-lite"/>
    </source>
</evidence>
<keyword evidence="1" id="KW-0677">Repeat</keyword>
<proteinExistence type="predicted"/>
<reference evidence="5" key="1">
    <citation type="journal article" date="2023" name="G3 (Bethesda)">
        <title>A reference genome for the long-term kleptoplast-retaining sea slug Elysia crispata morphotype clarki.</title>
        <authorList>
            <person name="Eastman K.E."/>
            <person name="Pendleton A.L."/>
            <person name="Shaikh M.A."/>
            <person name="Suttiyut T."/>
            <person name="Ogas R."/>
            <person name="Tomko P."/>
            <person name="Gavelis G."/>
            <person name="Widhalm J.R."/>
            <person name="Wisecaver J.H."/>
        </authorList>
    </citation>
    <scope>NUCLEOTIDE SEQUENCE</scope>
    <source>
        <strain evidence="5">ECLA1</strain>
    </source>
</reference>
<evidence type="ECO:0000313" key="5">
    <source>
        <dbReference type="EMBL" id="KAK3711278.1"/>
    </source>
</evidence>
<feature type="region of interest" description="Disordered" evidence="4">
    <location>
        <begin position="178"/>
        <end position="210"/>
    </location>
</feature>
<feature type="repeat" description="ANK" evidence="3">
    <location>
        <begin position="67"/>
        <end position="99"/>
    </location>
</feature>
<dbReference type="InterPro" id="IPR036770">
    <property type="entry name" value="Ankyrin_rpt-contain_sf"/>
</dbReference>
<dbReference type="EMBL" id="JAWDGP010007619">
    <property type="protein sequence ID" value="KAK3711278.1"/>
    <property type="molecule type" value="Genomic_DNA"/>
</dbReference>